<evidence type="ECO:0000256" key="2">
    <source>
        <dbReference type="ARBA" id="ARBA00022448"/>
    </source>
</evidence>
<evidence type="ECO:0000256" key="6">
    <source>
        <dbReference type="ARBA" id="ARBA00023136"/>
    </source>
</evidence>
<sequence>MQSLQNWLGGGAPDREPAPGGGSVLSDWKQYSGGAGSAAAAPSANQGDRLLAAEEGTAGTSAGAAASVKSLASSVVGLVSGAASSAAAAASGATSSIPTSTQWTYFAFFLGAGVLFLAMAFFIFLPMIILAPAKFAMTFSIGSALCICSLGALKGWKNMFGHLLSKERLPFAGAYFGSLLATLYVSFVMHSYVFSLLFCVAQVLTLVYYVASYFPGGTAGAQSVVSFAGRGALSLGSAAFRASFRS</sequence>
<feature type="transmembrane region" description="Helical" evidence="8">
    <location>
        <begin position="193"/>
        <end position="211"/>
    </location>
</feature>
<evidence type="ECO:0000256" key="7">
    <source>
        <dbReference type="ARBA" id="ARBA00025800"/>
    </source>
</evidence>
<gene>
    <name evidence="10" type="ORF">C2E21_4683</name>
</gene>
<dbReference type="GO" id="GO:0005737">
    <property type="term" value="C:cytoplasm"/>
    <property type="evidence" value="ECO:0007669"/>
    <property type="project" value="UniProtKB-ARBA"/>
</dbReference>
<dbReference type="Pfam" id="PF04178">
    <property type="entry name" value="Got1"/>
    <property type="match status" value="1"/>
</dbReference>
<feature type="transmembrane region" description="Helical" evidence="8">
    <location>
        <begin position="135"/>
        <end position="156"/>
    </location>
</feature>
<evidence type="ECO:0000256" key="8">
    <source>
        <dbReference type="RuleBase" id="RU363111"/>
    </source>
</evidence>
<protein>
    <recommendedName>
        <fullName evidence="8">Vesicle transport protein</fullName>
    </recommendedName>
</protein>
<dbReference type="InterPro" id="IPR007305">
    <property type="entry name" value="Vesicle_transpt_Got1/SFT2"/>
</dbReference>
<dbReference type="GO" id="GO:0012505">
    <property type="term" value="C:endomembrane system"/>
    <property type="evidence" value="ECO:0007669"/>
    <property type="project" value="UniProtKB-ARBA"/>
</dbReference>
<feature type="region of interest" description="Disordered" evidence="9">
    <location>
        <begin position="1"/>
        <end position="24"/>
    </location>
</feature>
<reference evidence="10 11" key="1">
    <citation type="journal article" date="2018" name="Plant J.">
        <title>Genome sequences of Chlorella sorokiniana UTEX 1602 and Micractinium conductrix SAG 241.80: implications to maltose excretion by a green alga.</title>
        <authorList>
            <person name="Arriola M.B."/>
            <person name="Velmurugan N."/>
            <person name="Zhang Y."/>
            <person name="Plunkett M.H."/>
            <person name="Hondzo H."/>
            <person name="Barney B.M."/>
        </authorList>
    </citation>
    <scope>NUCLEOTIDE SEQUENCE [LARGE SCALE GENOMIC DNA]</scope>
    <source>
        <strain evidence="11">UTEX 1602</strain>
    </source>
</reference>
<evidence type="ECO:0000313" key="11">
    <source>
        <dbReference type="Proteomes" id="UP000239899"/>
    </source>
</evidence>
<keyword evidence="4 8" id="KW-0653">Protein transport</keyword>
<evidence type="ECO:0000256" key="1">
    <source>
        <dbReference type="ARBA" id="ARBA00004141"/>
    </source>
</evidence>
<dbReference type="PANTHER" id="PTHR23137:SF36">
    <property type="entry name" value="VESICLE TRANSPORT PROTEIN SFT2C"/>
    <property type="match status" value="1"/>
</dbReference>
<name>A0A2P6TQU0_CHLSO</name>
<keyword evidence="2 8" id="KW-0813">Transport</keyword>
<comment type="subcellular location">
    <subcellularLocation>
        <location evidence="1 8">Membrane</location>
        <topology evidence="1 8">Multi-pass membrane protein</topology>
    </subcellularLocation>
</comment>
<keyword evidence="11" id="KW-1185">Reference proteome</keyword>
<dbReference type="STRING" id="3076.A0A2P6TQU0"/>
<evidence type="ECO:0000256" key="5">
    <source>
        <dbReference type="ARBA" id="ARBA00022989"/>
    </source>
</evidence>
<comment type="caution">
    <text evidence="10">The sequence shown here is derived from an EMBL/GenBank/DDBJ whole genome shotgun (WGS) entry which is preliminary data.</text>
</comment>
<dbReference type="GO" id="GO:0015031">
    <property type="term" value="P:protein transport"/>
    <property type="evidence" value="ECO:0007669"/>
    <property type="project" value="UniProtKB-KW"/>
</dbReference>
<dbReference type="PANTHER" id="PTHR23137">
    <property type="entry name" value="VESICLE TRANSPORT PROTEIN-RELATED"/>
    <property type="match status" value="1"/>
</dbReference>
<keyword evidence="6 8" id="KW-0472">Membrane</keyword>
<dbReference type="OrthoDB" id="660759at2759"/>
<evidence type="ECO:0000313" key="10">
    <source>
        <dbReference type="EMBL" id="PRW56435.1"/>
    </source>
</evidence>
<comment type="function">
    <text evidence="8">May be involved in fusion of retrograde transport vesicles derived from an endocytic compartment with the Golgi complex.</text>
</comment>
<dbReference type="GO" id="GO:0016020">
    <property type="term" value="C:membrane"/>
    <property type="evidence" value="ECO:0007669"/>
    <property type="project" value="UniProtKB-SubCell"/>
</dbReference>
<dbReference type="InterPro" id="IPR011691">
    <property type="entry name" value="Vesicle_transpt_SFT2"/>
</dbReference>
<feature type="transmembrane region" description="Helical" evidence="8">
    <location>
        <begin position="105"/>
        <end position="129"/>
    </location>
</feature>
<dbReference type="AlphaFoldDB" id="A0A2P6TQU0"/>
<keyword evidence="3 8" id="KW-0812">Transmembrane</keyword>
<feature type="transmembrane region" description="Helical" evidence="8">
    <location>
        <begin position="168"/>
        <end position="187"/>
    </location>
</feature>
<dbReference type="GO" id="GO:0016192">
    <property type="term" value="P:vesicle-mediated transport"/>
    <property type="evidence" value="ECO:0007669"/>
    <property type="project" value="InterPro"/>
</dbReference>
<accession>A0A2P6TQU0</accession>
<proteinExistence type="inferred from homology"/>
<comment type="similarity">
    <text evidence="7 8">Belongs to the SFT2 family.</text>
</comment>
<organism evidence="10 11">
    <name type="scientific">Chlorella sorokiniana</name>
    <name type="common">Freshwater green alga</name>
    <dbReference type="NCBI Taxonomy" id="3076"/>
    <lineage>
        <taxon>Eukaryota</taxon>
        <taxon>Viridiplantae</taxon>
        <taxon>Chlorophyta</taxon>
        <taxon>core chlorophytes</taxon>
        <taxon>Trebouxiophyceae</taxon>
        <taxon>Chlorellales</taxon>
        <taxon>Chlorellaceae</taxon>
        <taxon>Chlorella clade</taxon>
        <taxon>Chlorella</taxon>
    </lineage>
</organism>
<evidence type="ECO:0000256" key="3">
    <source>
        <dbReference type="ARBA" id="ARBA00022692"/>
    </source>
</evidence>
<dbReference type="Proteomes" id="UP000239899">
    <property type="component" value="Unassembled WGS sequence"/>
</dbReference>
<evidence type="ECO:0000256" key="9">
    <source>
        <dbReference type="SAM" id="MobiDB-lite"/>
    </source>
</evidence>
<keyword evidence="5 8" id="KW-1133">Transmembrane helix</keyword>
<dbReference type="EMBL" id="LHPG02000008">
    <property type="protein sequence ID" value="PRW56435.1"/>
    <property type="molecule type" value="Genomic_DNA"/>
</dbReference>
<evidence type="ECO:0000256" key="4">
    <source>
        <dbReference type="ARBA" id="ARBA00022927"/>
    </source>
</evidence>